<evidence type="ECO:0000256" key="4">
    <source>
        <dbReference type="PROSITE-ProRule" id="PRU10111"/>
    </source>
</evidence>
<protein>
    <recommendedName>
        <fullName evidence="2">Phosphoenolpyruvate carboxylase</fullName>
    </recommendedName>
</protein>
<feature type="active site" evidence="4">
    <location>
        <position position="161"/>
    </location>
</feature>
<dbReference type="PRINTS" id="PR00150">
    <property type="entry name" value="PEPCARBXLASE"/>
</dbReference>
<name>A0ABN6X341_9MICO</name>
<organism evidence="5 6">
    <name type="scientific">Microbacterium suwonense</name>
    <dbReference type="NCBI Taxonomy" id="683047"/>
    <lineage>
        <taxon>Bacteria</taxon>
        <taxon>Bacillati</taxon>
        <taxon>Actinomycetota</taxon>
        <taxon>Actinomycetes</taxon>
        <taxon>Micrococcales</taxon>
        <taxon>Microbacteriaceae</taxon>
        <taxon>Microbacterium</taxon>
    </lineage>
</organism>
<dbReference type="InterPro" id="IPR015813">
    <property type="entry name" value="Pyrv/PenolPyrv_kinase-like_dom"/>
</dbReference>
<dbReference type="Proteomes" id="UP001321543">
    <property type="component" value="Chromosome"/>
</dbReference>
<dbReference type="SUPFAM" id="SSF51621">
    <property type="entry name" value="Phosphoenolpyruvate/pyruvate domain"/>
    <property type="match status" value="1"/>
</dbReference>
<keyword evidence="6" id="KW-1185">Reference proteome</keyword>
<dbReference type="PROSITE" id="PS00781">
    <property type="entry name" value="PEPCASE_1"/>
    <property type="match status" value="1"/>
</dbReference>
<dbReference type="PANTHER" id="PTHR30523:SF6">
    <property type="entry name" value="PHOSPHOENOLPYRUVATE CARBOXYLASE"/>
    <property type="match status" value="1"/>
</dbReference>
<gene>
    <name evidence="5" type="ORF">GCM10025863_15780</name>
</gene>
<accession>A0ABN6X341</accession>
<evidence type="ECO:0000313" key="6">
    <source>
        <dbReference type="Proteomes" id="UP001321543"/>
    </source>
</evidence>
<dbReference type="InterPro" id="IPR021135">
    <property type="entry name" value="PEP_COase"/>
</dbReference>
<dbReference type="InterPro" id="IPR018129">
    <property type="entry name" value="PEP_COase_Lys_AS"/>
</dbReference>
<evidence type="ECO:0000313" key="5">
    <source>
        <dbReference type="EMBL" id="BDZ38964.1"/>
    </source>
</evidence>
<evidence type="ECO:0000256" key="2">
    <source>
        <dbReference type="ARBA" id="ARBA00022419"/>
    </source>
</evidence>
<evidence type="ECO:0000256" key="1">
    <source>
        <dbReference type="ARBA" id="ARBA00003670"/>
    </source>
</evidence>
<dbReference type="Pfam" id="PF00311">
    <property type="entry name" value="PEPcase"/>
    <property type="match status" value="1"/>
</dbReference>
<comment type="function">
    <text evidence="1">Forms oxaloacetate, a four-carbon dicarboxylic acid source for the tricarboxylic acid cycle.</text>
</comment>
<comment type="catalytic activity">
    <reaction evidence="3">
        <text>oxaloacetate + phosphate = phosphoenolpyruvate + hydrogencarbonate</text>
        <dbReference type="Rhea" id="RHEA:28370"/>
        <dbReference type="ChEBI" id="CHEBI:16452"/>
        <dbReference type="ChEBI" id="CHEBI:17544"/>
        <dbReference type="ChEBI" id="CHEBI:43474"/>
        <dbReference type="ChEBI" id="CHEBI:58702"/>
        <dbReference type="EC" id="4.1.1.31"/>
    </reaction>
</comment>
<reference evidence="6" key="1">
    <citation type="journal article" date="2019" name="Int. J. Syst. Evol. Microbiol.">
        <title>The Global Catalogue of Microorganisms (GCM) 10K type strain sequencing project: providing services to taxonomists for standard genome sequencing and annotation.</title>
        <authorList>
            <consortium name="The Broad Institute Genomics Platform"/>
            <consortium name="The Broad Institute Genome Sequencing Center for Infectious Disease"/>
            <person name="Wu L."/>
            <person name="Ma J."/>
        </authorList>
    </citation>
    <scope>NUCLEOTIDE SEQUENCE [LARGE SCALE GENOMIC DNA]</scope>
    <source>
        <strain evidence="6">NBRC 106310</strain>
    </source>
</reference>
<sequence>MTLEPTNTEAIRVITRFEASNGIPESMRADVRMLGGLLGQVLRESGSPGLFEDVERLRLATIQAADADDGAFTRAASIADSFTIERADEVARAFTCYFHLVNLAEEHQRVRVLRERAGKPGREDSTDTIATAYAQLRREVGDDEARERLAELRFHPVFTAHPTEARRRAVSSSIRRLADLLTQHDAASAGGAEQKRAHRRMLEEIDTLWRTAPLRAQKPSPTDEVRTVMSVFDETLFTTVPHVYRRIDDALRGEESGNGAPSSRPSCEWVPGWAATATAIRS</sequence>
<proteinExistence type="predicted"/>
<dbReference type="PANTHER" id="PTHR30523">
    <property type="entry name" value="PHOSPHOENOLPYRUVATE CARBOXYLASE"/>
    <property type="match status" value="1"/>
</dbReference>
<evidence type="ECO:0000256" key="3">
    <source>
        <dbReference type="ARBA" id="ARBA00048995"/>
    </source>
</evidence>
<dbReference type="EMBL" id="AP027728">
    <property type="protein sequence ID" value="BDZ38964.1"/>
    <property type="molecule type" value="Genomic_DNA"/>
</dbReference>